<dbReference type="InterPro" id="IPR009430">
    <property type="entry name" value="GvpL/GvpF"/>
</dbReference>
<proteinExistence type="inferred from homology"/>
<evidence type="ECO:0000256" key="2">
    <source>
        <dbReference type="ARBA" id="ARBA00035108"/>
    </source>
</evidence>
<gene>
    <name evidence="4" type="ORF">DY218_32040</name>
</gene>
<comment type="caution">
    <text evidence="4">The sequence shown here is derived from an EMBL/GenBank/DDBJ whole genome shotgun (WGS) entry which is preliminary data.</text>
</comment>
<sequence length="273" mass="28476">MMSADTVPQLSYVYGVGIAGEALDRAAALLPGVDGGRVRTVGAAGLAALTSSVPADTFAMEGLKAQLEDLARLETVARTHDAVVEAASAHTTVLPMRLATVYHDDRRVAAMLTDRAAELGALLRQLAGHVELGVKVYADVREAAAPAPATADEAAAEMSPGRAYLQHRRAERRTHSDVHRAAASVAAQAAARVAGCAVLRMAHRPQRGELAPATGENVVNEAYLVPAGRVEEFRTALAGLDDEAPGVHLEITGPWAPYSFATPPEPDGPSDAQ</sequence>
<reference evidence="4 5" key="1">
    <citation type="submission" date="2018-08" db="EMBL/GenBank/DDBJ databases">
        <title>Isolation, diversity and antifungal activity of Actinobacteria from wheat.</title>
        <authorList>
            <person name="Han C."/>
        </authorList>
    </citation>
    <scope>NUCLEOTIDE SEQUENCE [LARGE SCALE GENOMIC DNA]</scope>
    <source>
        <strain evidence="4 5">NEAU-YY421</strain>
    </source>
</reference>
<dbReference type="OrthoDB" id="146444at2"/>
<comment type="similarity">
    <text evidence="3">Belongs to the gas vesicle GvpF/GvpL family.</text>
</comment>
<organism evidence="4 5">
    <name type="scientific">Streptomyces triticagri</name>
    <dbReference type="NCBI Taxonomy" id="2293568"/>
    <lineage>
        <taxon>Bacteria</taxon>
        <taxon>Bacillati</taxon>
        <taxon>Actinomycetota</taxon>
        <taxon>Actinomycetes</taxon>
        <taxon>Kitasatosporales</taxon>
        <taxon>Streptomycetaceae</taxon>
        <taxon>Streptomyces</taxon>
    </lineage>
</organism>
<keyword evidence="1" id="KW-0304">Gas vesicle</keyword>
<evidence type="ECO:0000256" key="3">
    <source>
        <dbReference type="ARBA" id="ARBA00035643"/>
    </source>
</evidence>
<accession>A0A372LVH3</accession>
<dbReference type="AlphaFoldDB" id="A0A372LVH3"/>
<evidence type="ECO:0000256" key="1">
    <source>
        <dbReference type="ARBA" id="ARBA00022987"/>
    </source>
</evidence>
<evidence type="ECO:0000313" key="4">
    <source>
        <dbReference type="EMBL" id="RFU82668.1"/>
    </source>
</evidence>
<name>A0A372LVH3_9ACTN</name>
<keyword evidence="5" id="KW-1185">Reference proteome</keyword>
<dbReference type="Proteomes" id="UP000263094">
    <property type="component" value="Unassembled WGS sequence"/>
</dbReference>
<protein>
    <submittedName>
        <fullName evidence="4">Gas vesicle synthesis protein</fullName>
    </submittedName>
</protein>
<dbReference type="Pfam" id="PF06386">
    <property type="entry name" value="GvpL_GvpF"/>
    <property type="match status" value="1"/>
</dbReference>
<dbReference type="PANTHER" id="PTHR36852:SF1">
    <property type="entry name" value="PROTEIN GVPL 2"/>
    <property type="match status" value="1"/>
</dbReference>
<dbReference type="EMBL" id="QUAK01000234">
    <property type="protein sequence ID" value="RFU82668.1"/>
    <property type="molecule type" value="Genomic_DNA"/>
</dbReference>
<comment type="subcellular location">
    <subcellularLocation>
        <location evidence="2">Gas vesicle</location>
    </subcellularLocation>
</comment>
<dbReference type="GO" id="GO:0031412">
    <property type="term" value="P:gas vesicle organization"/>
    <property type="evidence" value="ECO:0007669"/>
    <property type="project" value="InterPro"/>
</dbReference>
<dbReference type="PANTHER" id="PTHR36852">
    <property type="entry name" value="PROTEIN GVPL 2"/>
    <property type="match status" value="1"/>
</dbReference>
<evidence type="ECO:0000313" key="5">
    <source>
        <dbReference type="Proteomes" id="UP000263094"/>
    </source>
</evidence>
<dbReference type="GO" id="GO:0031411">
    <property type="term" value="C:gas vesicle"/>
    <property type="evidence" value="ECO:0007669"/>
    <property type="project" value="UniProtKB-SubCell"/>
</dbReference>